<evidence type="ECO:0000313" key="2">
    <source>
        <dbReference type="EMBL" id="MFD2262536.1"/>
    </source>
</evidence>
<organism evidence="2 3">
    <name type="scientific">Lacibacterium aquatile</name>
    <dbReference type="NCBI Taxonomy" id="1168082"/>
    <lineage>
        <taxon>Bacteria</taxon>
        <taxon>Pseudomonadati</taxon>
        <taxon>Pseudomonadota</taxon>
        <taxon>Alphaproteobacteria</taxon>
        <taxon>Rhodospirillales</taxon>
        <taxon>Rhodospirillaceae</taxon>
    </lineage>
</organism>
<dbReference type="RefSeq" id="WP_379875496.1">
    <property type="nucleotide sequence ID" value="NZ_JBHUIP010000004.1"/>
</dbReference>
<dbReference type="Proteomes" id="UP001597295">
    <property type="component" value="Unassembled WGS sequence"/>
</dbReference>
<dbReference type="SUPFAM" id="SSF52096">
    <property type="entry name" value="ClpP/crotonase"/>
    <property type="match status" value="1"/>
</dbReference>
<keyword evidence="1" id="KW-1133">Transmembrane helix</keyword>
<proteinExistence type="predicted"/>
<name>A0ABW5DSK4_9PROT</name>
<evidence type="ECO:0000313" key="3">
    <source>
        <dbReference type="Proteomes" id="UP001597295"/>
    </source>
</evidence>
<accession>A0ABW5DSK4</accession>
<reference evidence="3" key="1">
    <citation type="journal article" date="2019" name="Int. J. Syst. Evol. Microbiol.">
        <title>The Global Catalogue of Microorganisms (GCM) 10K type strain sequencing project: providing services to taxonomists for standard genome sequencing and annotation.</title>
        <authorList>
            <consortium name="The Broad Institute Genomics Platform"/>
            <consortium name="The Broad Institute Genome Sequencing Center for Infectious Disease"/>
            <person name="Wu L."/>
            <person name="Ma J."/>
        </authorList>
    </citation>
    <scope>NUCLEOTIDE SEQUENCE [LARGE SCALE GENOMIC DNA]</scope>
    <source>
        <strain evidence="3">CGMCC 1.19062</strain>
    </source>
</reference>
<keyword evidence="3" id="KW-1185">Reference proteome</keyword>
<keyword evidence="1" id="KW-0812">Transmembrane</keyword>
<comment type="caution">
    <text evidence="2">The sequence shown here is derived from an EMBL/GenBank/DDBJ whole genome shotgun (WGS) entry which is preliminary data.</text>
</comment>
<sequence length="480" mass="51841">MRQTGNRPKRSWLRRGLKFLGLTIAALLILVVTPAYFILQPTFKSYPSTDLPAVTTQADKNRQDIAHLRHLPEVERGFSDKSRTAFILAVDEIERRAADLDKAGLAMAVAKAVALVDNGHTNVGSLAGDYGYNAVPIRLGWFQDGLFVVAASEEQRRLLGAQVLGVDGRATAALVEALRPYIGGPANLAREFVPNLLISPELLHAAGLAKSANGGAYEFRLADGNSVSVDLAAAPATQAALRGFYWPKRDLSPAALPARPSGWKHVLDGAALPAYLSQPNANYWHAYPQDGLLYVQINRVSDQSPVGLEKYLSDMLGEAAKKSLRNAIVDLRFNGGGNYVLTADFAERLPKLLPPDGKLFILTGANTFSAAISTAARLKHFAGSRTVILGEPVGDRGQFWGEGNSTFLPNSKTPIRYTTAYHDWERGCGLSDLTTCFFLNYVYDVPAGSLTPAKTITPSFADYVAGKDAVMVEVLRALGN</sequence>
<gene>
    <name evidence="2" type="ORF">ACFSM5_06525</name>
</gene>
<keyword evidence="1" id="KW-0472">Membrane</keyword>
<evidence type="ECO:0008006" key="4">
    <source>
        <dbReference type="Google" id="ProtNLM"/>
    </source>
</evidence>
<protein>
    <recommendedName>
        <fullName evidence="4">Peptidase S41</fullName>
    </recommendedName>
</protein>
<evidence type="ECO:0000256" key="1">
    <source>
        <dbReference type="SAM" id="Phobius"/>
    </source>
</evidence>
<dbReference type="EMBL" id="JBHUIP010000004">
    <property type="protein sequence ID" value="MFD2262536.1"/>
    <property type="molecule type" value="Genomic_DNA"/>
</dbReference>
<dbReference type="InterPro" id="IPR029045">
    <property type="entry name" value="ClpP/crotonase-like_dom_sf"/>
</dbReference>
<dbReference type="Gene3D" id="3.90.226.10">
    <property type="entry name" value="2-enoyl-CoA Hydratase, Chain A, domain 1"/>
    <property type="match status" value="2"/>
</dbReference>
<feature type="transmembrane region" description="Helical" evidence="1">
    <location>
        <begin position="20"/>
        <end position="39"/>
    </location>
</feature>